<protein>
    <submittedName>
        <fullName evidence="1">Uncharacterized protein</fullName>
    </submittedName>
</protein>
<evidence type="ECO:0000313" key="1">
    <source>
        <dbReference type="EMBL" id="JAA77952.1"/>
    </source>
</evidence>
<name>S4PRL7_9NEOP</name>
<dbReference type="EMBL" id="GAIX01014608">
    <property type="protein sequence ID" value="JAA77952.1"/>
    <property type="molecule type" value="Transcribed_RNA"/>
</dbReference>
<reference evidence="1" key="2">
    <citation type="submission" date="2013-05" db="EMBL/GenBank/DDBJ databases">
        <authorList>
            <person name="Carter J.-M."/>
            <person name="Baker S.C."/>
            <person name="Pink R."/>
            <person name="Carter D.R.F."/>
            <person name="Collins A."/>
            <person name="Tomlin J."/>
            <person name="Gibbs M."/>
            <person name="Breuker C.J."/>
        </authorList>
    </citation>
    <scope>NUCLEOTIDE SEQUENCE</scope>
    <source>
        <tissue evidence="1">Ovary</tissue>
    </source>
</reference>
<reference evidence="1" key="1">
    <citation type="journal article" date="2013" name="BMC Genomics">
        <title>Unscrambling butterfly oogenesis.</title>
        <authorList>
            <person name="Carter J.M."/>
            <person name="Baker S.C."/>
            <person name="Pink R."/>
            <person name="Carter D.R."/>
            <person name="Collins A."/>
            <person name="Tomlin J."/>
            <person name="Gibbs M."/>
            <person name="Breuker C.J."/>
        </authorList>
    </citation>
    <scope>NUCLEOTIDE SEQUENCE</scope>
    <source>
        <tissue evidence="1">Ovary</tissue>
    </source>
</reference>
<organism evidence="1">
    <name type="scientific">Pararge aegeria</name>
    <name type="common">speckled wood butterfly</name>
    <dbReference type="NCBI Taxonomy" id="116150"/>
    <lineage>
        <taxon>Eukaryota</taxon>
        <taxon>Metazoa</taxon>
        <taxon>Ecdysozoa</taxon>
        <taxon>Arthropoda</taxon>
        <taxon>Hexapoda</taxon>
        <taxon>Insecta</taxon>
        <taxon>Pterygota</taxon>
        <taxon>Neoptera</taxon>
        <taxon>Endopterygota</taxon>
        <taxon>Lepidoptera</taxon>
        <taxon>Glossata</taxon>
        <taxon>Ditrysia</taxon>
        <taxon>Papilionoidea</taxon>
        <taxon>Nymphalidae</taxon>
        <taxon>Satyrinae</taxon>
        <taxon>Satyrini</taxon>
        <taxon>Parargina</taxon>
        <taxon>Pararge</taxon>
    </lineage>
</organism>
<accession>S4PRL7</accession>
<sequence length="71" mass="8258">MKKTWRQVVKRSCTMSQRNRLGMLFIHSLKFKSATILNCISIHSQVRLMSRANLYWIQKNCSGSVSPRSTL</sequence>
<dbReference type="AlphaFoldDB" id="S4PRL7"/>
<proteinExistence type="predicted"/>